<accession>A0ABS6EYU0</accession>
<evidence type="ECO:0000313" key="2">
    <source>
        <dbReference type="Proteomes" id="UP000736583"/>
    </source>
</evidence>
<dbReference type="EMBL" id="JAHLQL010000001">
    <property type="protein sequence ID" value="MBU5591394.1"/>
    <property type="molecule type" value="Genomic_DNA"/>
</dbReference>
<sequence>MEGVTFLKQYILNWRTVGAIFPSSKKLACKMVDNIDFENAKCIIEYGPGTGVFTEELIRRKYSSTKLFIIEYNYEFYNMLKEKYSKVENLYIINDSAENIEEYLKKEGIENVDYIVSGLPFASLKKEMSENILNKSKDILKVHGKFITFQYTLFKRNFINRFFNNINIDKVMINMPPAYVFICEN</sequence>
<dbReference type="Proteomes" id="UP000736583">
    <property type="component" value="Unassembled WGS sequence"/>
</dbReference>
<gene>
    <name evidence="1" type="ORF">KQI89_06435</name>
</gene>
<protein>
    <submittedName>
        <fullName evidence="1">SAM-dependent methyltransferase</fullName>
    </submittedName>
</protein>
<reference evidence="1 2" key="1">
    <citation type="submission" date="2021-06" db="EMBL/GenBank/DDBJ databases">
        <authorList>
            <person name="Sun Q."/>
            <person name="Li D."/>
        </authorList>
    </citation>
    <scope>NUCLEOTIDE SEQUENCE [LARGE SCALE GENOMIC DNA]</scope>
    <source>
        <strain evidence="1 2">MSJ-4</strain>
    </source>
</reference>
<keyword evidence="1" id="KW-0808">Transferase</keyword>
<name>A0ABS6EYU0_9CLOT</name>
<organism evidence="1 2">
    <name type="scientific">Clostridium simiarum</name>
    <dbReference type="NCBI Taxonomy" id="2841506"/>
    <lineage>
        <taxon>Bacteria</taxon>
        <taxon>Bacillati</taxon>
        <taxon>Bacillota</taxon>
        <taxon>Clostridia</taxon>
        <taxon>Eubacteriales</taxon>
        <taxon>Clostridiaceae</taxon>
        <taxon>Clostridium</taxon>
    </lineage>
</organism>
<evidence type="ECO:0000313" key="1">
    <source>
        <dbReference type="EMBL" id="MBU5591394.1"/>
    </source>
</evidence>
<dbReference type="InterPro" id="IPR001737">
    <property type="entry name" value="KsgA/Erm"/>
</dbReference>
<dbReference type="GO" id="GO:0032259">
    <property type="term" value="P:methylation"/>
    <property type="evidence" value="ECO:0007669"/>
    <property type="project" value="UniProtKB-KW"/>
</dbReference>
<dbReference type="RefSeq" id="WP_216456380.1">
    <property type="nucleotide sequence ID" value="NZ_JAHLQL010000001.1"/>
</dbReference>
<keyword evidence="1" id="KW-0489">Methyltransferase</keyword>
<comment type="caution">
    <text evidence="1">The sequence shown here is derived from an EMBL/GenBank/DDBJ whole genome shotgun (WGS) entry which is preliminary data.</text>
</comment>
<dbReference type="GO" id="GO:0008168">
    <property type="term" value="F:methyltransferase activity"/>
    <property type="evidence" value="ECO:0007669"/>
    <property type="project" value="UniProtKB-KW"/>
</dbReference>
<proteinExistence type="predicted"/>
<keyword evidence="2" id="KW-1185">Reference proteome</keyword>
<dbReference type="Pfam" id="PF00398">
    <property type="entry name" value="RrnaAD"/>
    <property type="match status" value="1"/>
</dbReference>